<dbReference type="AlphaFoldDB" id="A0A8S9HWD0"/>
<gene>
    <name evidence="2" type="ORF">F2Q70_00015085</name>
</gene>
<dbReference type="PANTHER" id="PTHR35766:SF1">
    <property type="entry name" value="OS08G0543600 PROTEIN"/>
    <property type="match status" value="1"/>
</dbReference>
<accession>A0A8S9HWD0</accession>
<name>A0A8S9HWD0_BRACR</name>
<dbReference type="EMBL" id="QGKY02001250">
    <property type="protein sequence ID" value="KAF2562273.1"/>
    <property type="molecule type" value="Genomic_DNA"/>
</dbReference>
<comment type="caution">
    <text evidence="2">The sequence shown here is derived from an EMBL/GenBank/DDBJ whole genome shotgun (WGS) entry which is preliminary data.</text>
</comment>
<proteinExistence type="predicted"/>
<feature type="region of interest" description="Disordered" evidence="1">
    <location>
        <begin position="346"/>
        <end position="378"/>
    </location>
</feature>
<evidence type="ECO:0000256" key="1">
    <source>
        <dbReference type="SAM" id="MobiDB-lite"/>
    </source>
</evidence>
<sequence>METASRVAATRGGKSGAPFRILEDAVIKCFGVIGVRWVLTYLVKSFRGGGRLKPRLRGSLAKMVSLTKSVKIAAVEDSVLRCFCLVKFTLELVYGELLERIRTVSRQKGELHQPEFELRAQMMAIEIQRAFELSLGEQNKELATLRRERDHSDAERNRIVQETVMYKDEQLREAQGWIAPAQEMDALQITPCRLNCENVPSSITSSGLVAKDSLRRWMERLHVHTVQQLKLDLANVKEGGGLKTKSNGASHSQTFQNRGQVTPLHSFVMHQQEILKPQGTSPPHVAQSAKGSFLLSSQAVPASSQLPMQNHVHPSQDVHGLVRSDATSEYQVHAKGQSLVQGYQTSHGAQFGSTTPSSSVNEQVVESGNGSNTSENNFQDISSQFRDALRLDSNALTQKPEVCEQNGAKTLVSSGNAERNLESALLDERSLLACIVVLYQQVEESESAQR</sequence>
<feature type="compositionally biased region" description="Polar residues" evidence="1">
    <location>
        <begin position="346"/>
        <end position="364"/>
    </location>
</feature>
<feature type="compositionally biased region" description="Low complexity" evidence="1">
    <location>
        <begin position="366"/>
        <end position="377"/>
    </location>
</feature>
<protein>
    <submittedName>
        <fullName evidence="2">Uncharacterized protein</fullName>
    </submittedName>
</protein>
<reference evidence="2" key="1">
    <citation type="submission" date="2019-12" db="EMBL/GenBank/DDBJ databases">
        <title>Genome sequencing and annotation of Brassica cretica.</title>
        <authorList>
            <person name="Studholme D.J."/>
            <person name="Sarris P.F."/>
        </authorList>
    </citation>
    <scope>NUCLEOTIDE SEQUENCE</scope>
    <source>
        <strain evidence="2">PFS-102/07</strain>
        <tissue evidence="2">Leaf</tissue>
    </source>
</reference>
<organism evidence="2">
    <name type="scientific">Brassica cretica</name>
    <name type="common">Mustard</name>
    <dbReference type="NCBI Taxonomy" id="69181"/>
    <lineage>
        <taxon>Eukaryota</taxon>
        <taxon>Viridiplantae</taxon>
        <taxon>Streptophyta</taxon>
        <taxon>Embryophyta</taxon>
        <taxon>Tracheophyta</taxon>
        <taxon>Spermatophyta</taxon>
        <taxon>Magnoliopsida</taxon>
        <taxon>eudicotyledons</taxon>
        <taxon>Gunneridae</taxon>
        <taxon>Pentapetalae</taxon>
        <taxon>rosids</taxon>
        <taxon>malvids</taxon>
        <taxon>Brassicales</taxon>
        <taxon>Brassicaceae</taxon>
        <taxon>Brassiceae</taxon>
        <taxon>Brassica</taxon>
    </lineage>
</organism>
<evidence type="ECO:0000313" key="2">
    <source>
        <dbReference type="EMBL" id="KAF2562273.1"/>
    </source>
</evidence>
<dbReference type="PANTHER" id="PTHR35766">
    <property type="entry name" value="OS08G0543600 PROTEIN"/>
    <property type="match status" value="1"/>
</dbReference>